<dbReference type="PANTHER" id="PTHR43335">
    <property type="entry name" value="ABC TRANSPORTER, ATP-BINDING PROTEIN"/>
    <property type="match status" value="1"/>
</dbReference>
<evidence type="ECO:0000256" key="1">
    <source>
        <dbReference type="ARBA" id="ARBA00005417"/>
    </source>
</evidence>
<dbReference type="SMART" id="SM00382">
    <property type="entry name" value="AAA"/>
    <property type="match status" value="1"/>
</dbReference>
<comment type="similarity">
    <text evidence="1">Belongs to the ABC transporter superfamily.</text>
</comment>
<organism evidence="6 7">
    <name type="scientific">Planococcus glaciei</name>
    <dbReference type="NCBI Taxonomy" id="459472"/>
    <lineage>
        <taxon>Bacteria</taxon>
        <taxon>Bacillati</taxon>
        <taxon>Bacillota</taxon>
        <taxon>Bacilli</taxon>
        <taxon>Bacillales</taxon>
        <taxon>Caryophanaceae</taxon>
        <taxon>Planococcus</taxon>
    </lineage>
</organism>
<feature type="domain" description="ABC transporter" evidence="5">
    <location>
        <begin position="5"/>
        <end position="233"/>
    </location>
</feature>
<keyword evidence="3" id="KW-0547">Nucleotide-binding</keyword>
<keyword evidence="7" id="KW-1185">Reference proteome</keyword>
<dbReference type="InterPro" id="IPR017871">
    <property type="entry name" value="ABC_transporter-like_CS"/>
</dbReference>
<gene>
    <name evidence="6" type="ORF">HF394_08805</name>
</gene>
<name>A0A7H8QAT0_9BACL</name>
<dbReference type="SUPFAM" id="SSF52540">
    <property type="entry name" value="P-loop containing nucleoside triphosphate hydrolases"/>
    <property type="match status" value="1"/>
</dbReference>
<dbReference type="Pfam" id="PF00005">
    <property type="entry name" value="ABC_tran"/>
    <property type="match status" value="1"/>
</dbReference>
<dbReference type="GO" id="GO:0005524">
    <property type="term" value="F:ATP binding"/>
    <property type="evidence" value="ECO:0007669"/>
    <property type="project" value="UniProtKB-KW"/>
</dbReference>
<dbReference type="EMBL" id="CP051177">
    <property type="protein sequence ID" value="QKX50672.1"/>
    <property type="molecule type" value="Genomic_DNA"/>
</dbReference>
<dbReference type="InterPro" id="IPR003439">
    <property type="entry name" value="ABC_transporter-like_ATP-bd"/>
</dbReference>
<dbReference type="RefSeq" id="WP_176294418.1">
    <property type="nucleotide sequence ID" value="NZ_CP051177.1"/>
</dbReference>
<reference evidence="7" key="1">
    <citation type="submission" date="2020-06" db="EMBL/GenBank/DDBJ databases">
        <title>Isolation of Planomicrobium glaciei.</title>
        <authorList>
            <person name="Malisova L."/>
            <person name="Safrankova R."/>
            <person name="Jakubu V."/>
            <person name="Spanelova P."/>
        </authorList>
    </citation>
    <scope>NUCLEOTIDE SEQUENCE [LARGE SCALE GENOMIC DNA]</scope>
    <source>
        <strain evidence="7">NRL-ATB46093</strain>
    </source>
</reference>
<keyword evidence="2" id="KW-0813">Transport</keyword>
<dbReference type="PROSITE" id="PS00211">
    <property type="entry name" value="ABC_TRANSPORTER_1"/>
    <property type="match status" value="1"/>
</dbReference>
<dbReference type="InterPro" id="IPR003593">
    <property type="entry name" value="AAA+_ATPase"/>
</dbReference>
<evidence type="ECO:0000313" key="6">
    <source>
        <dbReference type="EMBL" id="QKX50672.1"/>
    </source>
</evidence>
<sequence length="308" mass="34564">MESMIHTEHLSKHYKGFRAVDEVSLEVGKGEIYGFIGLNGSGKTTTIRMLLGMIRPTSGRCYLSGQQVKLSNYSLWGRVGYLVETPYAYPELTVKENLEIFRRLRKIPDSQTVPRVIDQLQLTAYSSRKAKHLSLGNAQRLGIAKALLHNPDILILDEPVNGLDPAGIVEVRERLQHLAMNEKKTIFISSHLLSEVAKIANKIGIIHEGKLLQEIEAAELNRFLKQRLILDARQKNRVLSVLEEAGISCFLNEKGLIESYTSTAIHRPDDIARLLVDQGCPPTRLLVEEEDLESYFLRAIGKKEAGAL</sequence>
<dbReference type="Proteomes" id="UP000509222">
    <property type="component" value="Chromosome"/>
</dbReference>
<keyword evidence="4 6" id="KW-0067">ATP-binding</keyword>
<evidence type="ECO:0000313" key="7">
    <source>
        <dbReference type="Proteomes" id="UP000509222"/>
    </source>
</evidence>
<dbReference type="InterPro" id="IPR027417">
    <property type="entry name" value="P-loop_NTPase"/>
</dbReference>
<evidence type="ECO:0000256" key="4">
    <source>
        <dbReference type="ARBA" id="ARBA00022840"/>
    </source>
</evidence>
<dbReference type="Gene3D" id="3.40.50.300">
    <property type="entry name" value="P-loop containing nucleotide triphosphate hydrolases"/>
    <property type="match status" value="1"/>
</dbReference>
<dbReference type="PANTHER" id="PTHR43335:SF4">
    <property type="entry name" value="ABC TRANSPORTER, ATP-BINDING PROTEIN"/>
    <property type="match status" value="1"/>
</dbReference>
<protein>
    <submittedName>
        <fullName evidence="6">ABC transporter ATP-binding protein</fullName>
    </submittedName>
</protein>
<evidence type="ECO:0000259" key="5">
    <source>
        <dbReference type="PROSITE" id="PS50893"/>
    </source>
</evidence>
<dbReference type="PROSITE" id="PS50893">
    <property type="entry name" value="ABC_TRANSPORTER_2"/>
    <property type="match status" value="1"/>
</dbReference>
<evidence type="ECO:0000256" key="2">
    <source>
        <dbReference type="ARBA" id="ARBA00022448"/>
    </source>
</evidence>
<dbReference type="GO" id="GO:0016887">
    <property type="term" value="F:ATP hydrolysis activity"/>
    <property type="evidence" value="ECO:0007669"/>
    <property type="project" value="InterPro"/>
</dbReference>
<dbReference type="AlphaFoldDB" id="A0A7H8QAT0"/>
<accession>A0A7H8QAT0</accession>
<proteinExistence type="inferred from homology"/>
<evidence type="ECO:0000256" key="3">
    <source>
        <dbReference type="ARBA" id="ARBA00022741"/>
    </source>
</evidence>